<dbReference type="InterPro" id="IPR005545">
    <property type="entry name" value="YCII"/>
</dbReference>
<accession>A0AAD3H842</accession>
<keyword evidence="2" id="KW-0732">Signal</keyword>
<reference evidence="4 5" key="1">
    <citation type="journal article" date="2021" name="Sci. Rep.">
        <title>The genome of the diatom Chaetoceros tenuissimus carries an ancient integrated fragment of an extant virus.</title>
        <authorList>
            <person name="Hongo Y."/>
            <person name="Kimura K."/>
            <person name="Takaki Y."/>
            <person name="Yoshida Y."/>
            <person name="Baba S."/>
            <person name="Kobayashi G."/>
            <person name="Nagasaki K."/>
            <person name="Hano T."/>
            <person name="Tomaru Y."/>
        </authorList>
    </citation>
    <scope>NUCLEOTIDE SEQUENCE [LARGE SCALE GENOMIC DNA]</scope>
    <source>
        <strain evidence="4 5">NIES-3715</strain>
    </source>
</reference>
<evidence type="ECO:0000259" key="3">
    <source>
        <dbReference type="Pfam" id="PF03795"/>
    </source>
</evidence>
<organism evidence="4 5">
    <name type="scientific">Chaetoceros tenuissimus</name>
    <dbReference type="NCBI Taxonomy" id="426638"/>
    <lineage>
        <taxon>Eukaryota</taxon>
        <taxon>Sar</taxon>
        <taxon>Stramenopiles</taxon>
        <taxon>Ochrophyta</taxon>
        <taxon>Bacillariophyta</taxon>
        <taxon>Coscinodiscophyceae</taxon>
        <taxon>Chaetocerotophycidae</taxon>
        <taxon>Chaetocerotales</taxon>
        <taxon>Chaetocerotaceae</taxon>
        <taxon>Chaetoceros</taxon>
    </lineage>
</organism>
<feature type="signal peptide" evidence="2">
    <location>
        <begin position="1"/>
        <end position="22"/>
    </location>
</feature>
<feature type="compositionally biased region" description="Acidic residues" evidence="1">
    <location>
        <begin position="77"/>
        <end position="88"/>
    </location>
</feature>
<proteinExistence type="predicted"/>
<feature type="region of interest" description="Disordered" evidence="1">
    <location>
        <begin position="49"/>
        <end position="93"/>
    </location>
</feature>
<feature type="chain" id="PRO_5042017256" description="YCII-related domain-containing protein" evidence="2">
    <location>
        <begin position="23"/>
        <end position="366"/>
    </location>
</feature>
<gene>
    <name evidence="4" type="ORF">CTEN210_09910</name>
</gene>
<evidence type="ECO:0000256" key="1">
    <source>
        <dbReference type="SAM" id="MobiDB-lite"/>
    </source>
</evidence>
<dbReference type="EMBL" id="BLLK01000047">
    <property type="protein sequence ID" value="GFH53434.1"/>
    <property type="molecule type" value="Genomic_DNA"/>
</dbReference>
<evidence type="ECO:0000256" key="2">
    <source>
        <dbReference type="SAM" id="SignalP"/>
    </source>
</evidence>
<feature type="domain" description="YCII-related" evidence="3">
    <location>
        <begin position="242"/>
        <end position="315"/>
    </location>
</feature>
<comment type="caution">
    <text evidence="4">The sequence shown here is derived from an EMBL/GenBank/DDBJ whole genome shotgun (WGS) entry which is preliminary data.</text>
</comment>
<dbReference type="AlphaFoldDB" id="A0AAD3H842"/>
<sequence length="366" mass="41146">MQFLKTSSIIAALALCLSAANAFSINNVNKVGSCQRSINTELNSFYADSSDYKSSDSDYTSDDDSSNEFGVPIDANGDVEDTPSEEETPVPMSKNAGNRFLALVMDRALAGDEDMLDLHEQRIELTEDHVLFSRKANLYNETFNADSMADVLWSHQLLSSDMKRTVGHMVCIESTELGYAQDLLSNDPIVQKLTGGDISEIPLFRWRQIRDYSLRIDDGRKGFPYLLISMDRSPEEAADIAQVREEVKNDYLEYLIRSERIIATGPMHLPTEFKDDPSSIAVGDFILFNAADIDDAIEFAENSPAAQAGLYGSMKLHRYNSLDVTGKFVATDTVYPERNKHTEDMKEALEHWGYPVDDKQTKWLNW</sequence>
<evidence type="ECO:0000313" key="5">
    <source>
        <dbReference type="Proteomes" id="UP001054902"/>
    </source>
</evidence>
<dbReference type="Pfam" id="PF03795">
    <property type="entry name" value="YCII"/>
    <property type="match status" value="1"/>
</dbReference>
<evidence type="ECO:0000313" key="4">
    <source>
        <dbReference type="EMBL" id="GFH53434.1"/>
    </source>
</evidence>
<dbReference type="InterPro" id="IPR011008">
    <property type="entry name" value="Dimeric_a/b-barrel"/>
</dbReference>
<protein>
    <recommendedName>
        <fullName evidence="3">YCII-related domain-containing protein</fullName>
    </recommendedName>
</protein>
<keyword evidence="5" id="KW-1185">Reference proteome</keyword>
<dbReference type="Gene3D" id="3.30.70.1060">
    <property type="entry name" value="Dimeric alpha+beta barrel"/>
    <property type="match status" value="1"/>
</dbReference>
<name>A0AAD3H842_9STRA</name>
<dbReference type="Proteomes" id="UP001054902">
    <property type="component" value="Unassembled WGS sequence"/>
</dbReference>
<dbReference type="SUPFAM" id="SSF54909">
    <property type="entry name" value="Dimeric alpha+beta barrel"/>
    <property type="match status" value="1"/>
</dbReference>